<accession>A0A380U0W3</accession>
<dbReference type="Proteomes" id="UP000254649">
    <property type="component" value="Unassembled WGS sequence"/>
</dbReference>
<protein>
    <submittedName>
        <fullName evidence="1">Uncharacterized protein</fullName>
    </submittedName>
</protein>
<keyword evidence="2" id="KW-1185">Reference proteome</keyword>
<proteinExistence type="predicted"/>
<dbReference type="EMBL" id="UFRQ01000003">
    <property type="protein sequence ID" value="SUT94647.1"/>
    <property type="molecule type" value="Genomic_DNA"/>
</dbReference>
<evidence type="ECO:0000313" key="2">
    <source>
        <dbReference type="Proteomes" id="UP000254649"/>
    </source>
</evidence>
<name>A0A380U0W3_9PAST</name>
<sequence length="31" mass="3582">MLLGMAKMIIQEDPIIDQVIEKDLKELDLPE</sequence>
<gene>
    <name evidence="1" type="ORF">NCTC10801_02264</name>
</gene>
<reference evidence="1 2" key="1">
    <citation type="submission" date="2018-06" db="EMBL/GenBank/DDBJ databases">
        <authorList>
            <consortium name="Pathogen Informatics"/>
            <person name="Doyle S."/>
        </authorList>
    </citation>
    <scope>NUCLEOTIDE SEQUENCE [LARGE SCALE GENOMIC DNA]</scope>
    <source>
        <strain evidence="1 2">NCTC10801</strain>
    </source>
</reference>
<organism evidence="1 2">
    <name type="scientific">[Actinobacillus] rossii</name>
    <dbReference type="NCBI Taxonomy" id="123820"/>
    <lineage>
        <taxon>Bacteria</taxon>
        <taxon>Pseudomonadati</taxon>
        <taxon>Pseudomonadota</taxon>
        <taxon>Gammaproteobacteria</taxon>
        <taxon>Pasteurellales</taxon>
        <taxon>Pasteurellaceae</taxon>
    </lineage>
</organism>
<evidence type="ECO:0000313" key="1">
    <source>
        <dbReference type="EMBL" id="SUT94647.1"/>
    </source>
</evidence>
<dbReference type="AlphaFoldDB" id="A0A380U0W3"/>